<dbReference type="AlphaFoldDB" id="A0A8J4H1Q0"/>
<dbReference type="InterPro" id="IPR029044">
    <property type="entry name" value="Nucleotide-diphossugar_trans"/>
</dbReference>
<dbReference type="Pfam" id="PF02709">
    <property type="entry name" value="Glyco_transf_7C"/>
    <property type="match status" value="1"/>
</dbReference>
<reference evidence="4" key="1">
    <citation type="submission" date="2021-04" db="EMBL/GenBank/DDBJ databases">
        <title>Draft genome sequence of Xylanibacillus composti strain K13.</title>
        <authorList>
            <person name="Uke A."/>
            <person name="Chhe C."/>
            <person name="Baramee S."/>
            <person name="Kosugi A."/>
        </authorList>
    </citation>
    <scope>NUCLEOTIDE SEQUENCE</scope>
    <source>
        <strain evidence="4">K13</strain>
    </source>
</reference>
<protein>
    <recommendedName>
        <fullName evidence="6">Glycosyltransferase</fullName>
    </recommendedName>
</protein>
<comment type="caution">
    <text evidence="4">The sequence shown here is derived from an EMBL/GenBank/DDBJ whole genome shotgun (WGS) entry which is preliminary data.</text>
</comment>
<dbReference type="PANTHER" id="PTHR43685:SF3">
    <property type="entry name" value="SLR2126 PROTEIN"/>
    <property type="match status" value="1"/>
</dbReference>
<dbReference type="GO" id="GO:0016740">
    <property type="term" value="F:transferase activity"/>
    <property type="evidence" value="ECO:0007669"/>
    <property type="project" value="UniProtKB-KW"/>
</dbReference>
<keyword evidence="5" id="KW-1185">Reference proteome</keyword>
<evidence type="ECO:0008006" key="6">
    <source>
        <dbReference type="Google" id="ProtNLM"/>
    </source>
</evidence>
<accession>A0A8J4H1Q0</accession>
<dbReference type="InterPro" id="IPR027791">
    <property type="entry name" value="Galactosyl_T_C"/>
</dbReference>
<name>A0A8J4H1Q0_9BACL</name>
<dbReference type="Pfam" id="PF00535">
    <property type="entry name" value="Glycos_transf_2"/>
    <property type="match status" value="1"/>
</dbReference>
<dbReference type="Proteomes" id="UP000677918">
    <property type="component" value="Unassembled WGS sequence"/>
</dbReference>
<evidence type="ECO:0000256" key="1">
    <source>
        <dbReference type="ARBA" id="ARBA00022679"/>
    </source>
</evidence>
<gene>
    <name evidence="4" type="ORF">XYCOK13_21560</name>
</gene>
<dbReference type="PANTHER" id="PTHR43685">
    <property type="entry name" value="GLYCOSYLTRANSFERASE"/>
    <property type="match status" value="1"/>
</dbReference>
<dbReference type="InterPro" id="IPR001173">
    <property type="entry name" value="Glyco_trans_2-like"/>
</dbReference>
<evidence type="ECO:0000259" key="3">
    <source>
        <dbReference type="Pfam" id="PF02709"/>
    </source>
</evidence>
<dbReference type="SUPFAM" id="SSF53448">
    <property type="entry name" value="Nucleotide-diphospho-sugar transferases"/>
    <property type="match status" value="1"/>
</dbReference>
<dbReference type="Gene3D" id="3.90.550.10">
    <property type="entry name" value="Spore Coat Polysaccharide Biosynthesis Protein SpsA, Chain A"/>
    <property type="match status" value="1"/>
</dbReference>
<evidence type="ECO:0000313" key="5">
    <source>
        <dbReference type="Proteomes" id="UP000677918"/>
    </source>
</evidence>
<organism evidence="4 5">
    <name type="scientific">Xylanibacillus composti</name>
    <dbReference type="NCBI Taxonomy" id="1572762"/>
    <lineage>
        <taxon>Bacteria</taxon>
        <taxon>Bacillati</taxon>
        <taxon>Bacillota</taxon>
        <taxon>Bacilli</taxon>
        <taxon>Bacillales</taxon>
        <taxon>Paenibacillaceae</taxon>
        <taxon>Xylanibacillus</taxon>
    </lineage>
</organism>
<dbReference type="InterPro" id="IPR050834">
    <property type="entry name" value="Glycosyltransf_2"/>
</dbReference>
<keyword evidence="1" id="KW-0808">Transferase</keyword>
<feature type="domain" description="Galactosyltransferase C-terminal" evidence="3">
    <location>
        <begin position="169"/>
        <end position="210"/>
    </location>
</feature>
<proteinExistence type="predicted"/>
<dbReference type="RefSeq" id="WP_213412137.1">
    <property type="nucleotide sequence ID" value="NZ_BOVK01000027.1"/>
</dbReference>
<evidence type="ECO:0000259" key="2">
    <source>
        <dbReference type="Pfam" id="PF00535"/>
    </source>
</evidence>
<sequence>MRSVDVILPVYNQALPLELTLEGFARQTLPREQFTLVIVDDGSTEQIKLVAQRFSKSLPVRYIRLGRSGRAAARNAGVRAGSGDLLVFCDADRIPRPRFLEAHLNRARHGSEAIVTGQVREMYVTDLAANRMKARQQAIQERHDRIPQYCQLMYRLFDEHGAAASPIAWAAALSGNLSVSRTVFEQIGGFDEGFKEWGFEHFEFGYRGFRLGQSFGYEPQAVNVHLAHARDRNAYIEHMRASHAYFLHKHPGPAVEKLLDFMLGYISLAQFEEYAAEGRLSCMAEGTQRARGEGRGKRDGYVRIQNF</sequence>
<dbReference type="EMBL" id="BOVK01000027">
    <property type="protein sequence ID" value="GIQ69332.1"/>
    <property type="molecule type" value="Genomic_DNA"/>
</dbReference>
<feature type="domain" description="Glycosyltransferase 2-like" evidence="2">
    <location>
        <begin position="6"/>
        <end position="140"/>
    </location>
</feature>
<evidence type="ECO:0000313" key="4">
    <source>
        <dbReference type="EMBL" id="GIQ69332.1"/>
    </source>
</evidence>